<keyword evidence="4 11" id="KW-0028">Amino-acid biosynthesis</keyword>
<keyword evidence="5 11" id="KW-0808">Transferase</keyword>
<dbReference type="InterPro" id="IPR036038">
    <property type="entry name" value="Aminotransferase-like"/>
</dbReference>
<dbReference type="Gene3D" id="3.20.10.10">
    <property type="entry name" value="D-amino Acid Aminotransferase, subunit A, domain 2"/>
    <property type="match status" value="1"/>
</dbReference>
<dbReference type="PANTHER" id="PTHR11825">
    <property type="entry name" value="SUBGROUP IIII AMINOTRANSFERASE"/>
    <property type="match status" value="1"/>
</dbReference>
<dbReference type="InParanoid" id="A0A6P8YTA8"/>
<accession>A0A6P8YTA8</accession>
<dbReference type="NCBIfam" id="TIGR01123">
    <property type="entry name" value="ilvE_II"/>
    <property type="match status" value="1"/>
</dbReference>
<dbReference type="GO" id="GO:0009098">
    <property type="term" value="P:L-leucine biosynthetic process"/>
    <property type="evidence" value="ECO:0007669"/>
    <property type="project" value="TreeGrafter"/>
</dbReference>
<comment type="catalytic activity">
    <reaction evidence="11">
        <text>L-isoleucine + 2-oxoglutarate = (S)-3-methyl-2-oxopentanoate + L-glutamate</text>
        <dbReference type="Rhea" id="RHEA:24801"/>
        <dbReference type="ChEBI" id="CHEBI:16810"/>
        <dbReference type="ChEBI" id="CHEBI:29985"/>
        <dbReference type="ChEBI" id="CHEBI:35146"/>
        <dbReference type="ChEBI" id="CHEBI:58045"/>
        <dbReference type="EC" id="2.6.1.42"/>
    </reaction>
</comment>
<keyword evidence="12" id="KW-1185">Reference proteome</keyword>
<dbReference type="RefSeq" id="XP_034240326.1">
    <property type="nucleotide sequence ID" value="XM_034384435.1"/>
</dbReference>
<dbReference type="CTD" id="32297"/>
<keyword evidence="3 11" id="KW-0032">Aminotransferase</keyword>
<dbReference type="CDD" id="cd01557">
    <property type="entry name" value="BCAT_beta_family"/>
    <property type="match status" value="1"/>
</dbReference>
<feature type="modified residue" description="N6-(pyridoxal phosphate)lysine" evidence="8">
    <location>
        <position position="258"/>
    </location>
</feature>
<comment type="catalytic activity">
    <reaction evidence="11">
        <text>L-leucine + 2-oxoglutarate = 4-methyl-2-oxopentanoate + L-glutamate</text>
        <dbReference type="Rhea" id="RHEA:18321"/>
        <dbReference type="ChEBI" id="CHEBI:16810"/>
        <dbReference type="ChEBI" id="CHEBI:17865"/>
        <dbReference type="ChEBI" id="CHEBI:29985"/>
        <dbReference type="ChEBI" id="CHEBI:57427"/>
        <dbReference type="EC" id="2.6.1.42"/>
    </reaction>
</comment>
<dbReference type="FunFam" id="3.30.470.10:FF:000002">
    <property type="entry name" value="Branched-chain-amino-acid aminotransferase"/>
    <property type="match status" value="1"/>
</dbReference>
<keyword evidence="6 10" id="KW-0663">Pyridoxal phosphate</keyword>
<dbReference type="GO" id="GO:0004084">
    <property type="term" value="F:branched-chain-amino-acid transaminase activity"/>
    <property type="evidence" value="ECO:0007669"/>
    <property type="project" value="UniProtKB-EC"/>
</dbReference>
<reference evidence="13" key="1">
    <citation type="submission" date="2025-08" db="UniProtKB">
        <authorList>
            <consortium name="RefSeq"/>
        </authorList>
    </citation>
    <scope>IDENTIFICATION</scope>
    <source>
        <tissue evidence="13">Total insect</tissue>
    </source>
</reference>
<dbReference type="FunFam" id="3.20.10.10:FF:000004">
    <property type="entry name" value="Branched-chain-amino-acid aminotransferase"/>
    <property type="match status" value="1"/>
</dbReference>
<evidence type="ECO:0000256" key="7">
    <source>
        <dbReference type="ARBA" id="ARBA00023304"/>
    </source>
</evidence>
<dbReference type="InterPro" id="IPR005786">
    <property type="entry name" value="B_amino_transII"/>
</dbReference>
<evidence type="ECO:0000256" key="3">
    <source>
        <dbReference type="ARBA" id="ARBA00022576"/>
    </source>
</evidence>
<evidence type="ECO:0000256" key="4">
    <source>
        <dbReference type="ARBA" id="ARBA00022605"/>
    </source>
</evidence>
<evidence type="ECO:0000256" key="2">
    <source>
        <dbReference type="ARBA" id="ARBA00009320"/>
    </source>
</evidence>
<evidence type="ECO:0000256" key="11">
    <source>
        <dbReference type="RuleBase" id="RU004517"/>
    </source>
</evidence>
<dbReference type="InterPro" id="IPR043131">
    <property type="entry name" value="BCAT-like_N"/>
</dbReference>
<evidence type="ECO:0000256" key="1">
    <source>
        <dbReference type="ARBA" id="ARBA00001933"/>
    </source>
</evidence>
<evidence type="ECO:0000256" key="8">
    <source>
        <dbReference type="PIRSR" id="PIRSR006468-1"/>
    </source>
</evidence>
<dbReference type="InterPro" id="IPR033939">
    <property type="entry name" value="BCAT_family"/>
</dbReference>
<dbReference type="NCBIfam" id="NF009897">
    <property type="entry name" value="PRK13357.1"/>
    <property type="match status" value="1"/>
</dbReference>
<dbReference type="Pfam" id="PF01063">
    <property type="entry name" value="Aminotran_4"/>
    <property type="match status" value="1"/>
</dbReference>
<dbReference type="KEGG" id="tpal:117644804"/>
<dbReference type="AlphaFoldDB" id="A0A6P8YTA8"/>
<dbReference type="PANTHER" id="PTHR11825:SF44">
    <property type="entry name" value="BRANCHED-CHAIN-AMINO-ACID AMINOTRANSFERASE"/>
    <property type="match status" value="1"/>
</dbReference>
<dbReference type="GO" id="GO:0005739">
    <property type="term" value="C:mitochondrion"/>
    <property type="evidence" value="ECO:0007669"/>
    <property type="project" value="TreeGrafter"/>
</dbReference>
<dbReference type="Proteomes" id="UP000515158">
    <property type="component" value="Unplaced"/>
</dbReference>
<dbReference type="SUPFAM" id="SSF56752">
    <property type="entry name" value="D-aminoacid aminotransferase-like PLP-dependent enzymes"/>
    <property type="match status" value="1"/>
</dbReference>
<dbReference type="GO" id="GO:0009099">
    <property type="term" value="P:L-valine biosynthetic process"/>
    <property type="evidence" value="ECO:0007669"/>
    <property type="project" value="TreeGrafter"/>
</dbReference>
<dbReference type="InterPro" id="IPR001544">
    <property type="entry name" value="Aminotrans_IV"/>
</dbReference>
<evidence type="ECO:0000313" key="12">
    <source>
        <dbReference type="Proteomes" id="UP000515158"/>
    </source>
</evidence>
<comment type="cofactor">
    <cofactor evidence="1 10">
        <name>pyridoxal 5'-phosphate</name>
        <dbReference type="ChEBI" id="CHEBI:597326"/>
    </cofactor>
</comment>
<dbReference type="Gene3D" id="3.30.470.10">
    <property type="match status" value="1"/>
</dbReference>
<dbReference type="PROSITE" id="PS00770">
    <property type="entry name" value="AA_TRANSFER_CLASS_4"/>
    <property type="match status" value="1"/>
</dbReference>
<evidence type="ECO:0000256" key="5">
    <source>
        <dbReference type="ARBA" id="ARBA00022679"/>
    </source>
</evidence>
<dbReference type="OrthoDB" id="1732691at2759"/>
<organism evidence="13">
    <name type="scientific">Thrips palmi</name>
    <name type="common">Melon thrips</name>
    <dbReference type="NCBI Taxonomy" id="161013"/>
    <lineage>
        <taxon>Eukaryota</taxon>
        <taxon>Metazoa</taxon>
        <taxon>Ecdysozoa</taxon>
        <taxon>Arthropoda</taxon>
        <taxon>Hexapoda</taxon>
        <taxon>Insecta</taxon>
        <taxon>Pterygota</taxon>
        <taxon>Neoptera</taxon>
        <taxon>Paraneoptera</taxon>
        <taxon>Thysanoptera</taxon>
        <taxon>Terebrantia</taxon>
        <taxon>Thripoidea</taxon>
        <taxon>Thripidae</taxon>
        <taxon>Thrips</taxon>
    </lineage>
</organism>
<protein>
    <recommendedName>
        <fullName evidence="11">Branched-chain-amino-acid aminotransferase</fullName>
        <ecNumber evidence="11">2.6.1.42</ecNumber>
    </recommendedName>
</protein>
<gene>
    <name evidence="13" type="primary">LOC117644804</name>
</gene>
<dbReference type="InterPro" id="IPR018300">
    <property type="entry name" value="Aminotrans_IV_CS"/>
</dbReference>
<comment type="similarity">
    <text evidence="2 9">Belongs to the class-IV pyridoxal-phosphate-dependent aminotransferase family.</text>
</comment>
<evidence type="ECO:0000256" key="6">
    <source>
        <dbReference type="ARBA" id="ARBA00022898"/>
    </source>
</evidence>
<name>A0A6P8YTA8_THRPL</name>
<keyword evidence="7 11" id="KW-0100">Branched-chain amino acid biosynthesis</keyword>
<dbReference type="InterPro" id="IPR043132">
    <property type="entry name" value="BCAT-like_C"/>
</dbReference>
<dbReference type="PIRSF" id="PIRSF006468">
    <property type="entry name" value="BCAT1"/>
    <property type="match status" value="1"/>
</dbReference>
<evidence type="ECO:0000313" key="13">
    <source>
        <dbReference type="RefSeq" id="XP_034240326.1"/>
    </source>
</evidence>
<dbReference type="FunCoup" id="A0A6P8YTA8">
    <property type="interactions" value="735"/>
</dbReference>
<dbReference type="GeneID" id="117644804"/>
<proteinExistence type="inferred from homology"/>
<dbReference type="EC" id="2.6.1.42" evidence="11"/>
<evidence type="ECO:0000256" key="9">
    <source>
        <dbReference type="RuleBase" id="RU004106"/>
    </source>
</evidence>
<comment type="catalytic activity">
    <reaction evidence="11">
        <text>L-valine + 2-oxoglutarate = 3-methyl-2-oxobutanoate + L-glutamate</text>
        <dbReference type="Rhea" id="RHEA:24813"/>
        <dbReference type="ChEBI" id="CHEBI:11851"/>
        <dbReference type="ChEBI" id="CHEBI:16810"/>
        <dbReference type="ChEBI" id="CHEBI:29985"/>
        <dbReference type="ChEBI" id="CHEBI:57762"/>
        <dbReference type="EC" id="2.6.1.42"/>
    </reaction>
</comment>
<evidence type="ECO:0000256" key="10">
    <source>
        <dbReference type="RuleBase" id="RU004516"/>
    </source>
</evidence>
<sequence length="422" mass="47444">MVRSTVRQLVLRPKFLAHQLRCLHTEDKKWQSVATAAATAATQGVCVPAQESLPSMHTFRYSDTIVRLAEPHQLQPKPDAAGLQFGKLFTDHMLKIEYHKRLGGWQKPVITPFENLVLHPAAKVLHYAVELFEGMKAYRGVDGRIRVFRPEMNMDRMNRSAARAGLPTFSGPELIKCLSRLVSIDQEWVPHSESSSLYIRPTFIGIDPSLGIACSESALLYAILSPVGAYFSSGFQPVTLMADPKYTRAFPGGCGDRKMGSNYAPTIHVQREATERGYQQVLWLYGEDEQLTEVGTMNIFLFFINDDGERELVTPNLDGLILPGVTRLSILELTRSWNEFKVSERKITMAEVIKLMNENRLLEMFGAGTACIVSPVASIHYKDITINVPTGSQENPLYYRLERALTSIQYGRVQHPWAVTID</sequence>